<sequence>MADADVRTAGPADADEITRIQVSTWRTAYRELLHPDVLDGLDPDTARNAWRQTLVDGPAAVLLATEGGVPVGFCASGPAPEPEAAAADGAIPDDLADTVLVSTLLVEPRWGRRGHGGRLLAAAAQQATLRGAARGITWVPEADAASTAFFRHAGWDPDGTVRTLDAGGIPLRELRLSGSLDLHLTTAAAG</sequence>
<dbReference type="Pfam" id="PF00583">
    <property type="entry name" value="Acetyltransf_1"/>
    <property type="match status" value="1"/>
</dbReference>
<keyword evidence="2" id="KW-0012">Acyltransferase</keyword>
<dbReference type="PANTHER" id="PTHR43877">
    <property type="entry name" value="AMINOALKYLPHOSPHONATE N-ACETYLTRANSFERASE-RELATED-RELATED"/>
    <property type="match status" value="1"/>
</dbReference>
<evidence type="ECO:0000313" key="5">
    <source>
        <dbReference type="Proteomes" id="UP000598360"/>
    </source>
</evidence>
<dbReference type="InterPro" id="IPR000182">
    <property type="entry name" value="GNAT_dom"/>
</dbReference>
<organism evidence="4 5">
    <name type="scientific">Saccharopolyspora montiporae</name>
    <dbReference type="NCBI Taxonomy" id="2781240"/>
    <lineage>
        <taxon>Bacteria</taxon>
        <taxon>Bacillati</taxon>
        <taxon>Actinomycetota</taxon>
        <taxon>Actinomycetes</taxon>
        <taxon>Pseudonocardiales</taxon>
        <taxon>Pseudonocardiaceae</taxon>
        <taxon>Saccharopolyspora</taxon>
    </lineage>
</organism>
<dbReference type="AlphaFoldDB" id="A0A929FX52"/>
<reference evidence="4" key="1">
    <citation type="submission" date="2020-10" db="EMBL/GenBank/DDBJ databases">
        <title>Diversity and distribution of actinomycetes associated with coral in the coast of Hainan.</title>
        <authorList>
            <person name="Li F."/>
        </authorList>
    </citation>
    <scope>NUCLEOTIDE SEQUENCE</scope>
    <source>
        <strain evidence="4">HNM0983</strain>
    </source>
</reference>
<dbReference type="EMBL" id="JADEYC010000012">
    <property type="protein sequence ID" value="MBE9374301.1"/>
    <property type="molecule type" value="Genomic_DNA"/>
</dbReference>
<name>A0A929FX52_9PSEU</name>
<evidence type="ECO:0000256" key="1">
    <source>
        <dbReference type="ARBA" id="ARBA00022679"/>
    </source>
</evidence>
<gene>
    <name evidence="4" type="ORF">IQ251_07550</name>
</gene>
<dbReference type="Gene3D" id="3.40.630.30">
    <property type="match status" value="1"/>
</dbReference>
<dbReference type="Proteomes" id="UP000598360">
    <property type="component" value="Unassembled WGS sequence"/>
</dbReference>
<dbReference type="PROSITE" id="PS51186">
    <property type="entry name" value="GNAT"/>
    <property type="match status" value="1"/>
</dbReference>
<keyword evidence="1" id="KW-0808">Transferase</keyword>
<evidence type="ECO:0000259" key="3">
    <source>
        <dbReference type="PROSITE" id="PS51186"/>
    </source>
</evidence>
<keyword evidence="5" id="KW-1185">Reference proteome</keyword>
<accession>A0A929FX52</accession>
<feature type="domain" description="N-acetyltransferase" evidence="3">
    <location>
        <begin position="4"/>
        <end position="176"/>
    </location>
</feature>
<evidence type="ECO:0000256" key="2">
    <source>
        <dbReference type="ARBA" id="ARBA00023315"/>
    </source>
</evidence>
<dbReference type="GO" id="GO:0016747">
    <property type="term" value="F:acyltransferase activity, transferring groups other than amino-acyl groups"/>
    <property type="evidence" value="ECO:0007669"/>
    <property type="project" value="InterPro"/>
</dbReference>
<dbReference type="PANTHER" id="PTHR43877:SF1">
    <property type="entry name" value="ACETYLTRANSFERASE"/>
    <property type="match status" value="1"/>
</dbReference>
<proteinExistence type="predicted"/>
<dbReference type="RefSeq" id="WP_193927755.1">
    <property type="nucleotide sequence ID" value="NZ_JADEYC010000012.1"/>
</dbReference>
<dbReference type="InterPro" id="IPR016181">
    <property type="entry name" value="Acyl_CoA_acyltransferase"/>
</dbReference>
<evidence type="ECO:0000313" key="4">
    <source>
        <dbReference type="EMBL" id="MBE9374301.1"/>
    </source>
</evidence>
<dbReference type="SUPFAM" id="SSF55729">
    <property type="entry name" value="Acyl-CoA N-acyltransferases (Nat)"/>
    <property type="match status" value="1"/>
</dbReference>
<comment type="caution">
    <text evidence="4">The sequence shown here is derived from an EMBL/GenBank/DDBJ whole genome shotgun (WGS) entry which is preliminary data.</text>
</comment>
<dbReference type="InterPro" id="IPR050832">
    <property type="entry name" value="Bact_Acetyltransf"/>
</dbReference>
<protein>
    <submittedName>
        <fullName evidence="4">GNAT family N-acetyltransferase</fullName>
    </submittedName>
</protein>